<dbReference type="Proteomes" id="UP000525078">
    <property type="component" value="Unassembled WGS sequence"/>
</dbReference>
<dbReference type="EMBL" id="JAATIQ010000210">
    <property type="protein sequence ID" value="KAF4369992.1"/>
    <property type="molecule type" value="Genomic_DNA"/>
</dbReference>
<evidence type="ECO:0000313" key="2">
    <source>
        <dbReference type="EMBL" id="KAF4369992.1"/>
    </source>
</evidence>
<organism evidence="3 5">
    <name type="scientific">Cannabis sativa</name>
    <name type="common">Hemp</name>
    <name type="synonym">Marijuana</name>
    <dbReference type="NCBI Taxonomy" id="3483"/>
    <lineage>
        <taxon>Eukaryota</taxon>
        <taxon>Viridiplantae</taxon>
        <taxon>Streptophyta</taxon>
        <taxon>Embryophyta</taxon>
        <taxon>Tracheophyta</taxon>
        <taxon>Spermatophyta</taxon>
        <taxon>Magnoliopsida</taxon>
        <taxon>eudicotyledons</taxon>
        <taxon>Gunneridae</taxon>
        <taxon>Pentapetalae</taxon>
        <taxon>rosids</taxon>
        <taxon>fabids</taxon>
        <taxon>Rosales</taxon>
        <taxon>Cannabaceae</taxon>
        <taxon>Cannabis</taxon>
    </lineage>
</organism>
<dbReference type="Proteomes" id="UP000583929">
    <property type="component" value="Unassembled WGS sequence"/>
</dbReference>
<feature type="region of interest" description="Disordered" evidence="1">
    <location>
        <begin position="40"/>
        <end position="62"/>
    </location>
</feature>
<proteinExistence type="predicted"/>
<keyword evidence="6" id="KW-1185">Reference proteome</keyword>
<dbReference type="EMBL" id="JAATIP010000068">
    <property type="protein sequence ID" value="KAF4379701.1"/>
    <property type="molecule type" value="Genomic_DNA"/>
</dbReference>
<feature type="compositionally biased region" description="Polar residues" evidence="1">
    <location>
        <begin position="46"/>
        <end position="62"/>
    </location>
</feature>
<name>A0A7J6G9Q3_CANSA</name>
<evidence type="ECO:0000313" key="6">
    <source>
        <dbReference type="Proteomes" id="UP000583929"/>
    </source>
</evidence>
<dbReference type="EMBL" id="JAATIQ010000072">
    <property type="protein sequence ID" value="KAF4388667.1"/>
    <property type="molecule type" value="Genomic_DNA"/>
</dbReference>
<comment type="caution">
    <text evidence="3">The sequence shown here is derived from an EMBL/GenBank/DDBJ whole genome shotgun (WGS) entry which is preliminary data.</text>
</comment>
<gene>
    <name evidence="3" type="ORF">F8388_023718</name>
    <name evidence="2" type="ORF">G4B88_016153</name>
    <name evidence="4" type="ORF">G4B88_018944</name>
</gene>
<accession>A0A7J6G9Q3</accession>
<evidence type="ECO:0000313" key="5">
    <source>
        <dbReference type="Proteomes" id="UP000525078"/>
    </source>
</evidence>
<reference evidence="5 6" key="1">
    <citation type="journal article" date="2020" name="bioRxiv">
        <title>Sequence and annotation of 42 cannabis genomes reveals extensive copy number variation in cannabinoid synthesis and pathogen resistance genes.</title>
        <authorList>
            <person name="Mckernan K.J."/>
            <person name="Helbert Y."/>
            <person name="Kane L.T."/>
            <person name="Ebling H."/>
            <person name="Zhang L."/>
            <person name="Liu B."/>
            <person name="Eaton Z."/>
            <person name="Mclaughlin S."/>
            <person name="Kingan S."/>
            <person name="Baybayan P."/>
            <person name="Concepcion G."/>
            <person name="Jordan M."/>
            <person name="Riva A."/>
            <person name="Barbazuk W."/>
            <person name="Harkins T."/>
        </authorList>
    </citation>
    <scope>NUCLEOTIDE SEQUENCE [LARGE SCALE GENOMIC DNA]</scope>
    <source>
        <strain evidence="5 6">cv. Jamaican Lion 4</strain>
        <strain evidence="2">Father</strain>
        <strain evidence="3">Mother</strain>
        <tissue evidence="3">Leaf</tissue>
    </source>
</reference>
<evidence type="ECO:0000313" key="4">
    <source>
        <dbReference type="EMBL" id="KAF4388667.1"/>
    </source>
</evidence>
<evidence type="ECO:0000313" key="3">
    <source>
        <dbReference type="EMBL" id="KAF4379701.1"/>
    </source>
</evidence>
<dbReference type="AlphaFoldDB" id="A0A7J6G9Q3"/>
<sequence length="82" mass="9260">MEIINTPLKPITYMRREKKNSEELGMVVPDLNEALCELNNGKESPLDNTQTPQDLSSSPILTTGLTPEDLDFGTNKFFKLNY</sequence>
<protein>
    <submittedName>
        <fullName evidence="3">Uncharacterized protein</fullName>
    </submittedName>
</protein>
<evidence type="ECO:0000256" key="1">
    <source>
        <dbReference type="SAM" id="MobiDB-lite"/>
    </source>
</evidence>